<feature type="transmembrane region" description="Helical" evidence="9">
    <location>
        <begin position="271"/>
        <end position="290"/>
    </location>
</feature>
<evidence type="ECO:0000256" key="3">
    <source>
        <dbReference type="ARBA" id="ARBA00022448"/>
    </source>
</evidence>
<proteinExistence type="inferred from homology"/>
<feature type="transmembrane region" description="Helical" evidence="9">
    <location>
        <begin position="410"/>
        <end position="429"/>
    </location>
</feature>
<dbReference type="PANTHER" id="PTHR31187:SF1">
    <property type="entry name" value="ADP,ATP CARRIER PROTEIN 1"/>
    <property type="match status" value="1"/>
</dbReference>
<dbReference type="InterPro" id="IPR004667">
    <property type="entry name" value="ADP_ATP_car_bac_type"/>
</dbReference>
<feature type="transmembrane region" description="Helical" evidence="9">
    <location>
        <begin position="310"/>
        <end position="329"/>
    </location>
</feature>
<feature type="transmembrane region" description="Helical" evidence="9">
    <location>
        <begin position="366"/>
        <end position="390"/>
    </location>
</feature>
<evidence type="ECO:0000313" key="12">
    <source>
        <dbReference type="EMBL" id="CAE0721154.1"/>
    </source>
</evidence>
<dbReference type="GO" id="GO:0016020">
    <property type="term" value="C:membrane"/>
    <property type="evidence" value="ECO:0007669"/>
    <property type="project" value="UniProtKB-SubCell"/>
</dbReference>
<keyword evidence="6 9" id="KW-0067">ATP-binding</keyword>
<dbReference type="EMBL" id="HBIX01019642">
    <property type="protein sequence ID" value="CAE0721147.1"/>
    <property type="molecule type" value="Transcribed_RNA"/>
</dbReference>
<evidence type="ECO:0000256" key="7">
    <source>
        <dbReference type="ARBA" id="ARBA00022989"/>
    </source>
</evidence>
<dbReference type="PANTHER" id="PTHR31187">
    <property type="match status" value="1"/>
</dbReference>
<evidence type="ECO:0000256" key="1">
    <source>
        <dbReference type="ARBA" id="ARBA00004141"/>
    </source>
</evidence>
<keyword evidence="4 9" id="KW-0812">Transmembrane</keyword>
<keyword evidence="7 9" id="KW-1133">Transmembrane helix</keyword>
<feature type="transmembrane region" description="Helical" evidence="9">
    <location>
        <begin position="466"/>
        <end position="488"/>
    </location>
</feature>
<dbReference type="GO" id="GO:0005524">
    <property type="term" value="F:ATP binding"/>
    <property type="evidence" value="ECO:0007669"/>
    <property type="project" value="UniProtKB-KW"/>
</dbReference>
<dbReference type="Pfam" id="PF03219">
    <property type="entry name" value="TLC"/>
    <property type="match status" value="1"/>
</dbReference>
<accession>A0A6V0A161</accession>
<dbReference type="EMBL" id="HBIX01019649">
    <property type="protein sequence ID" value="CAE0721154.1"/>
    <property type="molecule type" value="Transcribed_RNA"/>
</dbReference>
<keyword evidence="3 9" id="KW-0813">Transport</keyword>
<name>A0A6V0A161_9STRA</name>
<evidence type="ECO:0000256" key="6">
    <source>
        <dbReference type="ARBA" id="ARBA00022840"/>
    </source>
</evidence>
<feature type="transmembrane region" description="Helical" evidence="9">
    <location>
        <begin position="181"/>
        <end position="200"/>
    </location>
</feature>
<organism evidence="11">
    <name type="scientific">Pseudo-nitzschia australis</name>
    <dbReference type="NCBI Taxonomy" id="44445"/>
    <lineage>
        <taxon>Eukaryota</taxon>
        <taxon>Sar</taxon>
        <taxon>Stramenopiles</taxon>
        <taxon>Ochrophyta</taxon>
        <taxon>Bacillariophyta</taxon>
        <taxon>Bacillariophyceae</taxon>
        <taxon>Bacillariophycidae</taxon>
        <taxon>Bacillariales</taxon>
        <taxon>Bacillariaceae</taxon>
        <taxon>Pseudo-nitzschia</taxon>
    </lineage>
</organism>
<feature type="chain" id="PRO_5035586201" description="ADP,ATP carrier protein" evidence="10">
    <location>
        <begin position="23"/>
        <end position="660"/>
    </location>
</feature>
<keyword evidence="8 9" id="KW-0472">Membrane</keyword>
<keyword evidence="10" id="KW-0732">Signal</keyword>
<comment type="similarity">
    <text evidence="2 9">Belongs to the ADP/ATP translocase tlc family.</text>
</comment>
<keyword evidence="5 9" id="KW-0547">Nucleotide-binding</keyword>
<evidence type="ECO:0000313" key="11">
    <source>
        <dbReference type="EMBL" id="CAE0721147.1"/>
    </source>
</evidence>
<dbReference type="AlphaFoldDB" id="A0A6V0A161"/>
<comment type="subcellular location">
    <subcellularLocation>
        <location evidence="1 9">Membrane</location>
        <topology evidence="1 9">Multi-pass membrane protein</topology>
    </subcellularLocation>
</comment>
<feature type="transmembrane region" description="Helical" evidence="9">
    <location>
        <begin position="237"/>
        <end position="259"/>
    </location>
</feature>
<dbReference type="GO" id="GO:0005471">
    <property type="term" value="F:ATP:ADP antiporter activity"/>
    <property type="evidence" value="ECO:0007669"/>
    <property type="project" value="InterPro"/>
</dbReference>
<evidence type="ECO:0000256" key="9">
    <source>
        <dbReference type="RuleBase" id="RU363121"/>
    </source>
</evidence>
<evidence type="ECO:0000256" key="8">
    <source>
        <dbReference type="ARBA" id="ARBA00023136"/>
    </source>
</evidence>
<evidence type="ECO:0000256" key="5">
    <source>
        <dbReference type="ARBA" id="ARBA00022741"/>
    </source>
</evidence>
<reference evidence="11" key="1">
    <citation type="submission" date="2021-01" db="EMBL/GenBank/DDBJ databases">
        <authorList>
            <person name="Corre E."/>
            <person name="Pelletier E."/>
            <person name="Niang G."/>
            <person name="Scheremetjew M."/>
            <person name="Finn R."/>
            <person name="Kale V."/>
            <person name="Holt S."/>
            <person name="Cochrane G."/>
            <person name="Meng A."/>
            <person name="Brown T."/>
            <person name="Cohen L."/>
        </authorList>
    </citation>
    <scope>NUCLEOTIDE SEQUENCE</scope>
    <source>
        <strain evidence="11">10249 10 AB</strain>
    </source>
</reference>
<feature type="transmembrane region" description="Helical" evidence="9">
    <location>
        <begin position="441"/>
        <end position="460"/>
    </location>
</feature>
<evidence type="ECO:0000256" key="10">
    <source>
        <dbReference type="SAM" id="SignalP"/>
    </source>
</evidence>
<gene>
    <name evidence="11" type="ORF">PAUS00366_LOCUS13902</name>
    <name evidence="12" type="ORF">PAUS00366_LOCUS13909</name>
</gene>
<evidence type="ECO:0000256" key="4">
    <source>
        <dbReference type="ARBA" id="ARBA00022692"/>
    </source>
</evidence>
<protein>
    <recommendedName>
        <fullName evidence="9">ADP,ATP carrier protein</fullName>
    </recommendedName>
</protein>
<dbReference type="NCBIfam" id="TIGR00769">
    <property type="entry name" value="AAA"/>
    <property type="match status" value="1"/>
</dbReference>
<feature type="transmembrane region" description="Helical" evidence="9">
    <location>
        <begin position="152"/>
        <end position="169"/>
    </location>
</feature>
<feature type="signal peptide" evidence="10">
    <location>
        <begin position="1"/>
        <end position="22"/>
    </location>
</feature>
<feature type="transmembrane region" description="Helical" evidence="9">
    <location>
        <begin position="114"/>
        <end position="131"/>
    </location>
</feature>
<evidence type="ECO:0000256" key="2">
    <source>
        <dbReference type="ARBA" id="ARBA00007127"/>
    </source>
</evidence>
<sequence length="660" mass="72878">MKGIPAFYFSILLGLVVDHCLGFQQLQPSPCSFSGCQSKSLHSSLPSVPNNFSRFGGRPTSTLGQWWRKNDDKQKLLLGPLMADASSSSGDEKEKGLFDKVKSIVPPEEERKKLVPLALMFFAILFNYTILRDTKDVLMVTAPKSGAEVIPFIKTYVNLPAAIGFTGIYASLTNKMEQKDVFYTCVWPFLAFFSIFALFIYPQRAVLHPHAFCDMLGSYLPAGFSAPLAIIRNWSFAVFYVMAEMWGSVVASLLFWGFANEVTTVDEAKKYYPLFGLFANVALIFSGQYVRWVSNMRSSLAPGVDAWAVSLKYLMGAVLTGGGVVLGTFRHMQKNIVPNLEKNKGKSEKPVKKNKTKMSMKDSAKFLLSSPYIRNLAMLVVSYGMCINIVEVSWKAKLKLAFPNPNEYSAFMGNFSSATGVVTLVMMLLGRTIFAKFGWRVAALITPINLGVTGLSFFALSIFSDLFAPLTAALGTTPLMLAVFVGAVQNILSKSAKYSLFDPCKEMAYIPLDQESKTKGKAAIDVIGNPLGKSGGALIQQILIFGVGSLSAATPVSPRICNGEVKGRIHHSYRHYTIGSEQHGRNSHVHLFRCLVPFSFTFLNFDFSTSVLFFLDSSFLGSKQQTALQGNSIQPWKPTTREGKPVLLENIFYPCLRVIR</sequence>